<evidence type="ECO:0000256" key="1">
    <source>
        <dbReference type="SAM" id="Phobius"/>
    </source>
</evidence>
<keyword evidence="1" id="KW-0472">Membrane</keyword>
<feature type="transmembrane region" description="Helical" evidence="1">
    <location>
        <begin position="38"/>
        <end position="56"/>
    </location>
</feature>
<protein>
    <submittedName>
        <fullName evidence="2">Uncharacterized protein</fullName>
    </submittedName>
</protein>
<gene>
    <name evidence="2" type="ORF">GTC17254_13980</name>
</gene>
<dbReference type="AlphaFoldDB" id="A0AB33IVC1"/>
<keyword evidence="1" id="KW-1133">Transmembrane helix</keyword>
<dbReference type="EMBL" id="AP035786">
    <property type="protein sequence ID" value="BFO73801.1"/>
    <property type="molecule type" value="Genomic_DNA"/>
</dbReference>
<feature type="transmembrane region" description="Helical" evidence="1">
    <location>
        <begin position="12"/>
        <end position="32"/>
    </location>
</feature>
<reference evidence="2" key="1">
    <citation type="submission" date="2024-07" db="EMBL/GenBank/DDBJ databases">
        <title>Complete genome sequence of Prevotella sp. YM-2024 GTC17254.</title>
        <authorList>
            <person name="Hayashi M."/>
            <person name="Muto Y."/>
            <person name="Tanaka K."/>
            <person name="Niwa H."/>
        </authorList>
    </citation>
    <scope>NUCLEOTIDE SEQUENCE</scope>
    <source>
        <strain evidence="2">GTC17254</strain>
    </source>
</reference>
<accession>A0AB33IVC1</accession>
<name>A0AB33IVC1_9BACT</name>
<organism evidence="2">
    <name type="scientific">Prevotella sp. GTC17254</name>
    <dbReference type="NCBI Taxonomy" id="3236794"/>
    <lineage>
        <taxon>Bacteria</taxon>
        <taxon>Pseudomonadati</taxon>
        <taxon>Bacteroidota</taxon>
        <taxon>Bacteroidia</taxon>
        <taxon>Bacteroidales</taxon>
        <taxon>Prevotellaceae</taxon>
        <taxon>Prevotella</taxon>
    </lineage>
</organism>
<keyword evidence="1" id="KW-0812">Transmembrane</keyword>
<sequence length="161" mass="18923">MEMTRTTKITLGLCGIDATYIILTLLTPVRLIGNAHEWMWQITPSLFIFLFFRIAYTEWRQRKDAVIGCLMTGATIVLPFALLLLLLQLYLTNAPNDEILYSSNKYRVVINSGALVTNSDFFRIEKVYWPFIYIIKEGYYDDELRKLDNPERIERFLRENP</sequence>
<feature type="transmembrane region" description="Helical" evidence="1">
    <location>
        <begin position="68"/>
        <end position="91"/>
    </location>
</feature>
<proteinExistence type="predicted"/>
<evidence type="ECO:0000313" key="2">
    <source>
        <dbReference type="EMBL" id="BFO73801.1"/>
    </source>
</evidence>